<keyword evidence="3" id="KW-0812">Transmembrane</keyword>
<feature type="transmembrane region" description="Helical" evidence="3">
    <location>
        <begin position="174"/>
        <end position="195"/>
    </location>
</feature>
<dbReference type="FunFam" id="3.30.70.270:FF:000001">
    <property type="entry name" value="Diguanylate cyclase domain protein"/>
    <property type="match status" value="1"/>
</dbReference>
<dbReference type="HOGENOM" id="CLU_000445_11_1_5"/>
<dbReference type="SUPFAM" id="SSF55073">
    <property type="entry name" value="Nucleotide cyclase"/>
    <property type="match status" value="1"/>
</dbReference>
<dbReference type="Proteomes" id="UP000004386">
    <property type="component" value="Unassembled WGS sequence"/>
</dbReference>
<protein>
    <recommendedName>
        <fullName evidence="1">diguanylate cyclase</fullName>
        <ecNumber evidence="1">2.7.7.65</ecNumber>
    </recommendedName>
</protein>
<evidence type="ECO:0000313" key="6">
    <source>
        <dbReference type="Proteomes" id="UP000004386"/>
    </source>
</evidence>
<dbReference type="InterPro" id="IPR043128">
    <property type="entry name" value="Rev_trsase/Diguanyl_cyclase"/>
</dbReference>
<dbReference type="InterPro" id="IPR050469">
    <property type="entry name" value="Diguanylate_Cyclase"/>
</dbReference>
<dbReference type="Pfam" id="PF00990">
    <property type="entry name" value="GGDEF"/>
    <property type="match status" value="1"/>
</dbReference>
<dbReference type="PROSITE" id="PS50887">
    <property type="entry name" value="GGDEF"/>
    <property type="match status" value="1"/>
</dbReference>
<feature type="transmembrane region" description="Helical" evidence="3">
    <location>
        <begin position="215"/>
        <end position="233"/>
    </location>
</feature>
<dbReference type="InterPro" id="IPR029787">
    <property type="entry name" value="Nucleotide_cyclase"/>
</dbReference>
<organism evidence="5 6">
    <name type="scientific">Brucella intermedia LMG 3301</name>
    <dbReference type="NCBI Taxonomy" id="641118"/>
    <lineage>
        <taxon>Bacteria</taxon>
        <taxon>Pseudomonadati</taxon>
        <taxon>Pseudomonadota</taxon>
        <taxon>Alphaproteobacteria</taxon>
        <taxon>Hyphomicrobiales</taxon>
        <taxon>Brucellaceae</taxon>
        <taxon>Brucella/Ochrobactrum group</taxon>
        <taxon>Brucella</taxon>
    </lineage>
</organism>
<evidence type="ECO:0000256" key="2">
    <source>
        <dbReference type="ARBA" id="ARBA00034247"/>
    </source>
</evidence>
<evidence type="ECO:0000256" key="3">
    <source>
        <dbReference type="SAM" id="Phobius"/>
    </source>
</evidence>
<dbReference type="PANTHER" id="PTHR45138:SF9">
    <property type="entry name" value="DIGUANYLATE CYCLASE DGCM-RELATED"/>
    <property type="match status" value="1"/>
</dbReference>
<evidence type="ECO:0000256" key="1">
    <source>
        <dbReference type="ARBA" id="ARBA00012528"/>
    </source>
</evidence>
<dbReference type="InterPro" id="IPR000160">
    <property type="entry name" value="GGDEF_dom"/>
</dbReference>
<sequence>MYGGVGWLASGKTLTAGMGRESMNGADFILLINMTVSGLFAFAFLGIAVYARDNAAAPVFAFGFIFAMLYFLTELAMPSIPNPRVGYMLAFTTYYLALSCLVIGLARMYARPVPWIALGVLTVASLAMVYGIYDVARSQMLGMLLYQTPYFLILLLAVWVILRVDRNGVDTLMVVLFSISALHFLFKPVIAMLAGGTGVEPRDYIDTTYAMFSQSIGAALSVAGGLLLLLSLMRELIANMLIRSETDQLSGLLNRRGFEFRAEAAIEKSKRMRQALSLVLCDIDHFKAINDTHGHALGDRVIAAFSAELRKAANGKNGISARIGGEEFAIILPGNTIQSAWRFAEKARLVCRDIHIPGRNGAIVFTASFGIAEMEFDDVFSDLYKRADGALYEAKKGGRNCVRSALPILVDENVLELRSMTGR</sequence>
<feature type="transmembrane region" description="Helical" evidence="3">
    <location>
        <begin position="55"/>
        <end position="73"/>
    </location>
</feature>
<dbReference type="GO" id="GO:0052621">
    <property type="term" value="F:diguanylate cyclase activity"/>
    <property type="evidence" value="ECO:0007669"/>
    <property type="project" value="UniProtKB-EC"/>
</dbReference>
<evidence type="ECO:0000313" key="5">
    <source>
        <dbReference type="EMBL" id="EEQ96872.1"/>
    </source>
</evidence>
<dbReference type="AlphaFoldDB" id="C4WJW2"/>
<dbReference type="SMART" id="SM00267">
    <property type="entry name" value="GGDEF"/>
    <property type="match status" value="1"/>
</dbReference>
<evidence type="ECO:0000259" key="4">
    <source>
        <dbReference type="PROSITE" id="PS50887"/>
    </source>
</evidence>
<dbReference type="Gene3D" id="3.30.70.270">
    <property type="match status" value="1"/>
</dbReference>
<proteinExistence type="predicted"/>
<reference evidence="5 6" key="1">
    <citation type="submission" date="2009-05" db="EMBL/GenBank/DDBJ databases">
        <authorList>
            <person name="Setubal J.C."/>
            <person name="Boyle S."/>
            <person name="Crasta O.R."/>
            <person name="Gillespie J.J."/>
            <person name="Kenyon R.W."/>
            <person name="Lu J."/>
            <person name="Mane S."/>
            <person name="Nagrani S."/>
            <person name="Shallom J.M."/>
            <person name="Shallom S."/>
            <person name="Shukla M."/>
            <person name="Snyder E.E."/>
            <person name="Sobral B.W."/>
            <person name="Wattam A.R."/>
            <person name="Will R."/>
            <person name="Williams K."/>
            <person name="Yoo H."/>
            <person name="Munk C."/>
            <person name="Tapia R."/>
            <person name="Green L."/>
            <person name="Rogers Y."/>
            <person name="Detter J.C."/>
            <person name="Bruce D."/>
            <person name="Brettin T.S."/>
            <person name="Tsolis R."/>
        </authorList>
    </citation>
    <scope>NUCLEOTIDE SEQUENCE [LARGE SCALE GENOMIC DNA]</scope>
    <source>
        <strain evidence="5 6">LMG 3301</strain>
    </source>
</reference>
<feature type="domain" description="GGDEF" evidence="4">
    <location>
        <begin position="274"/>
        <end position="407"/>
    </location>
</feature>
<dbReference type="NCBIfam" id="TIGR00254">
    <property type="entry name" value="GGDEF"/>
    <property type="match status" value="1"/>
</dbReference>
<comment type="catalytic activity">
    <reaction evidence="2">
        <text>2 GTP = 3',3'-c-di-GMP + 2 diphosphate</text>
        <dbReference type="Rhea" id="RHEA:24898"/>
        <dbReference type="ChEBI" id="CHEBI:33019"/>
        <dbReference type="ChEBI" id="CHEBI:37565"/>
        <dbReference type="ChEBI" id="CHEBI:58805"/>
        <dbReference type="EC" id="2.7.7.65"/>
    </reaction>
</comment>
<feature type="transmembrane region" description="Helical" evidence="3">
    <location>
        <begin position="85"/>
        <end position="106"/>
    </location>
</feature>
<feature type="transmembrane region" description="Helical" evidence="3">
    <location>
        <begin position="113"/>
        <end position="132"/>
    </location>
</feature>
<dbReference type="CDD" id="cd01949">
    <property type="entry name" value="GGDEF"/>
    <property type="match status" value="1"/>
</dbReference>
<name>C4WJW2_9HYPH</name>
<feature type="transmembrane region" description="Helical" evidence="3">
    <location>
        <begin position="144"/>
        <end position="162"/>
    </location>
</feature>
<dbReference type="PANTHER" id="PTHR45138">
    <property type="entry name" value="REGULATORY COMPONENTS OF SENSORY TRANSDUCTION SYSTEM"/>
    <property type="match status" value="1"/>
</dbReference>
<comment type="caution">
    <text evidence="5">The sequence shown here is derived from an EMBL/GenBank/DDBJ whole genome shotgun (WGS) entry which is preliminary data.</text>
</comment>
<dbReference type="EMBL" id="ACQA01000001">
    <property type="protein sequence ID" value="EEQ96872.1"/>
    <property type="molecule type" value="Genomic_DNA"/>
</dbReference>
<feature type="transmembrane region" description="Helical" evidence="3">
    <location>
        <begin position="28"/>
        <end position="48"/>
    </location>
</feature>
<dbReference type="EC" id="2.7.7.65" evidence="1"/>
<accession>C4WJW2</accession>
<gene>
    <name evidence="5" type="ORF">OINT_1002343</name>
</gene>
<keyword evidence="3" id="KW-0472">Membrane</keyword>
<keyword evidence="3" id="KW-1133">Transmembrane helix</keyword>